<evidence type="ECO:0000259" key="1">
    <source>
        <dbReference type="Pfam" id="PF06985"/>
    </source>
</evidence>
<feature type="domain" description="Heterokaryon incompatibility" evidence="1">
    <location>
        <begin position="11"/>
        <end position="101"/>
    </location>
</feature>
<dbReference type="Pfam" id="PF06985">
    <property type="entry name" value="HET"/>
    <property type="match status" value="1"/>
</dbReference>
<dbReference type="InterPro" id="IPR010730">
    <property type="entry name" value="HET"/>
</dbReference>
<dbReference type="PANTHER" id="PTHR33112:SF1">
    <property type="entry name" value="HETEROKARYON INCOMPATIBILITY DOMAIN-CONTAINING PROTEIN"/>
    <property type="match status" value="1"/>
</dbReference>
<name>A0ABR3TDH1_9PEZI</name>
<gene>
    <name evidence="2" type="ORF">SLS58_009229</name>
</gene>
<protein>
    <recommendedName>
        <fullName evidence="1">Heterokaryon incompatibility domain-containing protein</fullName>
    </recommendedName>
</protein>
<dbReference type="PANTHER" id="PTHR33112">
    <property type="entry name" value="DOMAIN PROTEIN, PUTATIVE-RELATED"/>
    <property type="match status" value="1"/>
</dbReference>
<proteinExistence type="predicted"/>
<evidence type="ECO:0000313" key="2">
    <source>
        <dbReference type="EMBL" id="KAL1637626.1"/>
    </source>
</evidence>
<reference evidence="2 3" key="1">
    <citation type="journal article" date="2023" name="Plant Dis.">
        <title>First Report of Diplodia intermedia Causing Canker and Dieback Diseases on Apple Trees in Canada.</title>
        <authorList>
            <person name="Ellouze W."/>
            <person name="Ilyukhin E."/>
            <person name="Sulman M."/>
            <person name="Ali S."/>
        </authorList>
    </citation>
    <scope>NUCLEOTIDE SEQUENCE [LARGE SCALE GENOMIC DNA]</scope>
    <source>
        <strain evidence="2 3">M45-28</strain>
    </source>
</reference>
<evidence type="ECO:0000313" key="3">
    <source>
        <dbReference type="Proteomes" id="UP001521184"/>
    </source>
</evidence>
<sequence length="111" mass="12474">MLEDATVETEYAALSYVWGETAHEYHKPSHTAVGSGYPQTIRDSFEVTQELGLKYIWIDQLCIDQEGVHKAEQIRQMHHIYNNAELTIVAAAGFDSAHGREVTLRLEASAL</sequence>
<dbReference type="EMBL" id="JAKEKT020000087">
    <property type="protein sequence ID" value="KAL1637626.1"/>
    <property type="molecule type" value="Genomic_DNA"/>
</dbReference>
<comment type="caution">
    <text evidence="2">The sequence shown here is derived from an EMBL/GenBank/DDBJ whole genome shotgun (WGS) entry which is preliminary data.</text>
</comment>
<dbReference type="Proteomes" id="UP001521184">
    <property type="component" value="Unassembled WGS sequence"/>
</dbReference>
<accession>A0ABR3TDH1</accession>
<organism evidence="2 3">
    <name type="scientific">Diplodia intermedia</name>
    <dbReference type="NCBI Taxonomy" id="856260"/>
    <lineage>
        <taxon>Eukaryota</taxon>
        <taxon>Fungi</taxon>
        <taxon>Dikarya</taxon>
        <taxon>Ascomycota</taxon>
        <taxon>Pezizomycotina</taxon>
        <taxon>Dothideomycetes</taxon>
        <taxon>Dothideomycetes incertae sedis</taxon>
        <taxon>Botryosphaeriales</taxon>
        <taxon>Botryosphaeriaceae</taxon>
        <taxon>Diplodia</taxon>
    </lineage>
</organism>
<keyword evidence="3" id="KW-1185">Reference proteome</keyword>